<proteinExistence type="predicted"/>
<accession>A0A7T7L6I5</accession>
<evidence type="ECO:0000313" key="3">
    <source>
        <dbReference type="EMBL" id="QQM47320.1"/>
    </source>
</evidence>
<feature type="region of interest" description="Disordered" evidence="1">
    <location>
        <begin position="93"/>
        <end position="149"/>
    </location>
</feature>
<dbReference type="Proteomes" id="UP000595636">
    <property type="component" value="Chromosome"/>
</dbReference>
<dbReference type="GO" id="GO:0003677">
    <property type="term" value="F:DNA binding"/>
    <property type="evidence" value="ECO:0007669"/>
    <property type="project" value="InterPro"/>
</dbReference>
<feature type="compositionally biased region" description="Basic residues" evidence="1">
    <location>
        <begin position="117"/>
        <end position="129"/>
    </location>
</feature>
<dbReference type="GO" id="GO:0004803">
    <property type="term" value="F:transposase activity"/>
    <property type="evidence" value="ECO:0007669"/>
    <property type="project" value="InterPro"/>
</dbReference>
<keyword evidence="4" id="KW-1185">Reference proteome</keyword>
<feature type="compositionally biased region" description="Basic and acidic residues" evidence="1">
    <location>
        <begin position="134"/>
        <end position="144"/>
    </location>
</feature>
<dbReference type="AlphaFoldDB" id="A0A7T7L6I5"/>
<feature type="domain" description="Transposase IS4-like" evidence="2">
    <location>
        <begin position="147"/>
        <end position="190"/>
    </location>
</feature>
<feature type="region of interest" description="Disordered" evidence="1">
    <location>
        <begin position="1"/>
        <end position="43"/>
    </location>
</feature>
<feature type="compositionally biased region" description="Basic and acidic residues" evidence="1">
    <location>
        <begin position="1"/>
        <end position="12"/>
    </location>
</feature>
<dbReference type="Pfam" id="PF01609">
    <property type="entry name" value="DDE_Tnp_1"/>
    <property type="match status" value="1"/>
</dbReference>
<sequence>MEESNRPLADRGHRSRCHRSIGSVQGHVRQGRPAPATLWRDCPNGQRGALCGDRLQRRFPRRGDRRVRGGARSVPRHPRDSATRCCVWIGGKHRRGGRRGSAPCQGTRPEGGPEPRCRRRSHQRQRRLIARGTNRPDEPDDRALGRSRGGLTTKIHLACDGKGRPLAVLVTPGQRHDSICARPLLERIRVPRTGPPTTLQA</sequence>
<evidence type="ECO:0000313" key="4">
    <source>
        <dbReference type="Proteomes" id="UP000595636"/>
    </source>
</evidence>
<organism evidence="3 4">
    <name type="scientific">Streptomyces liliifuscus</name>
    <dbReference type="NCBI Taxonomy" id="2797636"/>
    <lineage>
        <taxon>Bacteria</taxon>
        <taxon>Bacillati</taxon>
        <taxon>Actinomycetota</taxon>
        <taxon>Actinomycetes</taxon>
        <taxon>Kitasatosporales</taxon>
        <taxon>Streptomycetaceae</taxon>
        <taxon>Streptomyces</taxon>
    </lineage>
</organism>
<dbReference type="InterPro" id="IPR002559">
    <property type="entry name" value="Transposase_11"/>
</dbReference>
<dbReference type="GO" id="GO:0006313">
    <property type="term" value="P:DNA transposition"/>
    <property type="evidence" value="ECO:0007669"/>
    <property type="project" value="InterPro"/>
</dbReference>
<evidence type="ECO:0000256" key="1">
    <source>
        <dbReference type="SAM" id="MobiDB-lite"/>
    </source>
</evidence>
<name>A0A7T7L6I5_9ACTN</name>
<reference evidence="3 4" key="1">
    <citation type="submission" date="2020-12" db="EMBL/GenBank/DDBJ databases">
        <title>A novel species.</title>
        <authorList>
            <person name="Li K."/>
        </authorList>
    </citation>
    <scope>NUCLEOTIDE SEQUENCE [LARGE SCALE GENOMIC DNA]</scope>
    <source>
        <strain evidence="3 4">ZYC-3</strain>
    </source>
</reference>
<protein>
    <submittedName>
        <fullName evidence="3">Transposase</fullName>
    </submittedName>
</protein>
<gene>
    <name evidence="3" type="ORF">JEQ17_47700</name>
</gene>
<dbReference type="EMBL" id="CP066831">
    <property type="protein sequence ID" value="QQM47320.1"/>
    <property type="molecule type" value="Genomic_DNA"/>
</dbReference>
<dbReference type="KEGG" id="slf:JEQ17_47700"/>
<evidence type="ECO:0000259" key="2">
    <source>
        <dbReference type="Pfam" id="PF01609"/>
    </source>
</evidence>